<protein>
    <submittedName>
        <fullName evidence="1">Uncharacterized protein</fullName>
    </submittedName>
</protein>
<reference evidence="1" key="1">
    <citation type="submission" date="2023-03" db="EMBL/GenBank/DDBJ databases">
        <title>Chromosome-level genomes of two armyworms, Mythimna separata and Mythimna loreyi, provide insights into the biosynthesis and reception of sex pheromones.</title>
        <authorList>
            <person name="Zhao H."/>
        </authorList>
    </citation>
    <scope>NUCLEOTIDE SEQUENCE</scope>
    <source>
        <strain evidence="1">BeijingLab</strain>
    </source>
</reference>
<gene>
    <name evidence="1" type="ORF">PYW08_006117</name>
</gene>
<evidence type="ECO:0000313" key="1">
    <source>
        <dbReference type="EMBL" id="KAJ8720652.1"/>
    </source>
</evidence>
<dbReference type="EMBL" id="CM056795">
    <property type="protein sequence ID" value="KAJ8720652.1"/>
    <property type="molecule type" value="Genomic_DNA"/>
</dbReference>
<organism evidence="1 2">
    <name type="scientific">Mythimna loreyi</name>
    <dbReference type="NCBI Taxonomy" id="667449"/>
    <lineage>
        <taxon>Eukaryota</taxon>
        <taxon>Metazoa</taxon>
        <taxon>Ecdysozoa</taxon>
        <taxon>Arthropoda</taxon>
        <taxon>Hexapoda</taxon>
        <taxon>Insecta</taxon>
        <taxon>Pterygota</taxon>
        <taxon>Neoptera</taxon>
        <taxon>Endopterygota</taxon>
        <taxon>Lepidoptera</taxon>
        <taxon>Glossata</taxon>
        <taxon>Ditrysia</taxon>
        <taxon>Noctuoidea</taxon>
        <taxon>Noctuidae</taxon>
        <taxon>Noctuinae</taxon>
        <taxon>Hadenini</taxon>
        <taxon>Mythimna</taxon>
    </lineage>
</organism>
<proteinExistence type="predicted"/>
<evidence type="ECO:0000313" key="2">
    <source>
        <dbReference type="Proteomes" id="UP001231649"/>
    </source>
</evidence>
<keyword evidence="2" id="KW-1185">Reference proteome</keyword>
<sequence>MLEHFVNNCNSYQDDDNAYTCIVGDFNLRTINWSELHNPLKNQHNSSLDQIFIDFTSVNNLRQCNNVTNKNSRLLDIVLVDVPGCCVSEADPLSVVDPHHPPLEIQIALTESTKLKSNSIRKLNFHRADYEAINKYLKDRDWEEQLGCCRNADEMVDVFYDVIGSAIAAFVPISRKQSRNVPIWFDKKLVKLLKEKNKLRVKYKKYKNPLDRVSLRLISKRCDNYAKECYKTYIESTEKSIVSSPKMFWSYVRNKRGGESSIPASMTYGPITSSNGEGICELFASNFSSIYKDETTSLPDQNNVASEYLKVMATHSDSIASVDISYEDVEKKLKNLDITKGAGPDDIPPLFIAKCAPNLVAPLVKIFNTSIRSGQFPKKWKQAKVVPVYKSGDPCDVKNYRPISILSIFGKILESLVCPHIQRYFAKFLSNDQHGFVKNRSTSTNLVSFVEASYKAMDEGMQVDAVYTDFSKAFDKVSHELLIKKLAAYGVTGDLLKWVDSYLAGREFYVVVNGFQSKRYVIASGVPQGSHLGPILFNIYINDVTLSFHNTSIFLFADDLKISRAIKSQQDVNLMQEDIDRLSVWCHHNKISLNNSKCSHIKFTRKLNIINSSYHINGVALREVHVIRDLGVILDAKLTFLPHIDNIIGRSQRMLGFVIRNGKVFQCPQTKLILYNSLIRSILEYCSVVWRPHYATHSLRIERIQKRFIRHLGASRGRQFRNLSYLEKLDHYKMSTLEARRELLDLRFAHKLLNNNVDCPQLLQKFNFRVPRRPPRKPVTPLVPPPRHTVFGINSPIPRMCKLINESSDLADVHSDSMSAFVRNVKHGRTDV</sequence>
<name>A0ACC2QPA5_9NEOP</name>
<dbReference type="Proteomes" id="UP001231649">
    <property type="component" value="Chromosome 19"/>
</dbReference>
<comment type="caution">
    <text evidence="1">The sequence shown here is derived from an EMBL/GenBank/DDBJ whole genome shotgun (WGS) entry which is preliminary data.</text>
</comment>
<accession>A0ACC2QPA5</accession>